<sequence>MFLYDGVWGFFMTRGYSFICLCEKCLFPIIYETPNDRYSEDRIVPLRSRITNFVVIISDAAIILFDFFQFQSISRKWVNCSLVHSLHGHLPTDSLNFEKEYYDGFNAYIRSKLAIVIMSRHLSRLVSVHDAAFFSCNPGILATQLSKYFIRKFFGKRLGDLIYPLAMFVNKLVAKTTHEGAQTTLSLCVQKGVEQHNGKYFSDCRPARNSPLADDVELGRRLFQETVRLVGLRQTALHTQLNTTSSPLDAAEFCGTGMYDDKNLSSEDSAEDSKSESEQDIEKSKFFKR</sequence>
<dbReference type="Proteomes" id="UP000036681">
    <property type="component" value="Unplaced"/>
</dbReference>
<dbReference type="AlphaFoldDB" id="A0A0M3HWM6"/>
<dbReference type="PANTHER" id="PTHR43157">
    <property type="entry name" value="PHOSPHATIDYLINOSITOL-GLYCAN BIOSYNTHESIS CLASS F PROTEIN-RELATED"/>
    <property type="match status" value="1"/>
</dbReference>
<dbReference type="InterPro" id="IPR036291">
    <property type="entry name" value="NAD(P)-bd_dom_sf"/>
</dbReference>
<proteinExistence type="predicted"/>
<dbReference type="Gene3D" id="3.40.50.720">
    <property type="entry name" value="NAD(P)-binding Rossmann-like Domain"/>
    <property type="match status" value="1"/>
</dbReference>
<dbReference type="PANTHER" id="PTHR43157:SF31">
    <property type="entry name" value="PHOSPHATIDYLINOSITOL-GLYCAN BIOSYNTHESIS CLASS F PROTEIN"/>
    <property type="match status" value="1"/>
</dbReference>
<keyword evidence="1" id="KW-0560">Oxidoreductase</keyword>
<keyword evidence="3" id="KW-1185">Reference proteome</keyword>
<dbReference type="WBParaSite" id="ALUE_0000757501-mRNA-1">
    <property type="protein sequence ID" value="ALUE_0000757501-mRNA-1"/>
    <property type="gene ID" value="ALUE_0000757501"/>
</dbReference>
<dbReference type="GO" id="GO:0016491">
    <property type="term" value="F:oxidoreductase activity"/>
    <property type="evidence" value="ECO:0007669"/>
    <property type="project" value="UniProtKB-KW"/>
</dbReference>
<evidence type="ECO:0000313" key="3">
    <source>
        <dbReference type="Proteomes" id="UP000036681"/>
    </source>
</evidence>
<dbReference type="SUPFAM" id="SSF51735">
    <property type="entry name" value="NAD(P)-binding Rossmann-fold domains"/>
    <property type="match status" value="1"/>
</dbReference>
<accession>A0A0M3HWM6</accession>
<evidence type="ECO:0000313" key="4">
    <source>
        <dbReference type="WBParaSite" id="ALUE_0000757501-mRNA-1"/>
    </source>
</evidence>
<organism evidence="3 4">
    <name type="scientific">Ascaris lumbricoides</name>
    <name type="common">Giant roundworm</name>
    <dbReference type="NCBI Taxonomy" id="6252"/>
    <lineage>
        <taxon>Eukaryota</taxon>
        <taxon>Metazoa</taxon>
        <taxon>Ecdysozoa</taxon>
        <taxon>Nematoda</taxon>
        <taxon>Chromadorea</taxon>
        <taxon>Rhabditida</taxon>
        <taxon>Spirurina</taxon>
        <taxon>Ascaridomorpha</taxon>
        <taxon>Ascaridoidea</taxon>
        <taxon>Ascarididae</taxon>
        <taxon>Ascaris</taxon>
    </lineage>
</organism>
<protein>
    <submittedName>
        <fullName evidence="4">Retinol dehydrogenase 14</fullName>
    </submittedName>
</protein>
<feature type="region of interest" description="Disordered" evidence="2">
    <location>
        <begin position="260"/>
        <end position="289"/>
    </location>
</feature>
<evidence type="ECO:0000256" key="2">
    <source>
        <dbReference type="SAM" id="MobiDB-lite"/>
    </source>
</evidence>
<evidence type="ECO:0000256" key="1">
    <source>
        <dbReference type="ARBA" id="ARBA00023002"/>
    </source>
</evidence>
<name>A0A0M3HWM6_ASCLU</name>
<reference evidence="4" key="1">
    <citation type="submission" date="2017-02" db="UniProtKB">
        <authorList>
            <consortium name="WormBaseParasite"/>
        </authorList>
    </citation>
    <scope>IDENTIFICATION</scope>
</reference>